<reference evidence="2" key="1">
    <citation type="journal article" date="2019" name="Int. J. Syst. Evol. Microbiol.">
        <title>The Global Catalogue of Microorganisms (GCM) 10K type strain sequencing project: providing services to taxonomists for standard genome sequencing and annotation.</title>
        <authorList>
            <consortium name="The Broad Institute Genomics Platform"/>
            <consortium name="The Broad Institute Genome Sequencing Center for Infectious Disease"/>
            <person name="Wu L."/>
            <person name="Ma J."/>
        </authorList>
    </citation>
    <scope>NUCLEOTIDE SEQUENCE [LARGE SCALE GENOMIC DNA]</scope>
    <source>
        <strain evidence="2">CCUG 55608</strain>
    </source>
</reference>
<comment type="caution">
    <text evidence="1">The sequence shown here is derived from an EMBL/GenBank/DDBJ whole genome shotgun (WGS) entry which is preliminary data.</text>
</comment>
<dbReference type="CDD" id="cd00657">
    <property type="entry name" value="Ferritin_like"/>
    <property type="match status" value="1"/>
</dbReference>
<sequence>MNLFTICSDLEKIDAESEARFAFTRRKLLKTTSIAAAASPMFVASVINKAYADNGDIVSVLNFALLLEYLEADFYEKGIASGLSFGDRRGLFEEIGKHEKAHVDFLKTAIGSLGGQAIGKPEFDFTAGGMFPNPFTNLDVFLTLSQAFEDLGVRAYKGQAPKLASNRDVLLAALKIHSVEARHAAEIRLVRGLRVWASEQETGGVPAAVYKGENNIYHHDGVDLISLTYQKLLEMAGGDQTPAERVVRETFDEPLTKEEVLAIAGPFVKTMMP</sequence>
<evidence type="ECO:0000313" key="1">
    <source>
        <dbReference type="EMBL" id="MFD1139805.1"/>
    </source>
</evidence>
<organism evidence="1 2">
    <name type="scientific">Larkinella insperata</name>
    <dbReference type="NCBI Taxonomy" id="332158"/>
    <lineage>
        <taxon>Bacteria</taxon>
        <taxon>Pseudomonadati</taxon>
        <taxon>Bacteroidota</taxon>
        <taxon>Cytophagia</taxon>
        <taxon>Cytophagales</taxon>
        <taxon>Spirosomataceae</taxon>
        <taxon>Larkinella</taxon>
    </lineage>
</organism>
<protein>
    <submittedName>
        <fullName evidence="1">Ferritin-like domain-containing protein</fullName>
    </submittedName>
</protein>
<evidence type="ECO:0000313" key="2">
    <source>
        <dbReference type="Proteomes" id="UP001597116"/>
    </source>
</evidence>
<gene>
    <name evidence="1" type="ORF">ACFQ4C_01735</name>
</gene>
<dbReference type="RefSeq" id="WP_265990482.1">
    <property type="nucleotide sequence ID" value="NZ_CP110973.1"/>
</dbReference>
<dbReference type="Pfam" id="PF13668">
    <property type="entry name" value="Ferritin_2"/>
    <property type="match status" value="1"/>
</dbReference>
<keyword evidence="2" id="KW-1185">Reference proteome</keyword>
<accession>A0ABW3QJ78</accession>
<dbReference type="InterPro" id="IPR009078">
    <property type="entry name" value="Ferritin-like_SF"/>
</dbReference>
<proteinExistence type="predicted"/>
<dbReference type="Proteomes" id="UP001597116">
    <property type="component" value="Unassembled WGS sequence"/>
</dbReference>
<dbReference type="EMBL" id="JBHTLP010000001">
    <property type="protein sequence ID" value="MFD1139805.1"/>
    <property type="molecule type" value="Genomic_DNA"/>
</dbReference>
<dbReference type="SUPFAM" id="SSF47240">
    <property type="entry name" value="Ferritin-like"/>
    <property type="match status" value="1"/>
</dbReference>
<name>A0ABW3QJ78_9BACT</name>